<reference evidence="2" key="1">
    <citation type="submission" date="2016-11" db="UniProtKB">
        <authorList>
            <consortium name="WormBaseParasite"/>
        </authorList>
    </citation>
    <scope>IDENTIFICATION</scope>
    <source>
        <strain evidence="2">KR3021</strain>
    </source>
</reference>
<organism evidence="1 2">
    <name type="scientific">Rhabditophanes sp. KR3021</name>
    <dbReference type="NCBI Taxonomy" id="114890"/>
    <lineage>
        <taxon>Eukaryota</taxon>
        <taxon>Metazoa</taxon>
        <taxon>Ecdysozoa</taxon>
        <taxon>Nematoda</taxon>
        <taxon>Chromadorea</taxon>
        <taxon>Rhabditida</taxon>
        <taxon>Tylenchina</taxon>
        <taxon>Panagrolaimomorpha</taxon>
        <taxon>Strongyloidoidea</taxon>
        <taxon>Alloionematidae</taxon>
        <taxon>Rhabditophanes</taxon>
    </lineage>
</organism>
<evidence type="ECO:0000313" key="2">
    <source>
        <dbReference type="WBParaSite" id="RSKR_0000903633.1"/>
    </source>
</evidence>
<evidence type="ECO:0000313" key="1">
    <source>
        <dbReference type="Proteomes" id="UP000095286"/>
    </source>
</evidence>
<dbReference type="Proteomes" id="UP000095286">
    <property type="component" value="Unplaced"/>
</dbReference>
<name>A0AC35U7Z0_9BILA</name>
<proteinExistence type="predicted"/>
<sequence>MSKGLCTEIIERSPPKMIITKKVIKKDHLCVEGEFISPVANYTPNILPKESHVCYWKGFFPLVKDARKVVIHLAGTGDHTYVRRQWGFSDLLLKSNVGSILIENPYYGKRRPQKQFRSSLMNVTDLYIMGAALMTECNCKFDKT</sequence>
<protein>
    <submittedName>
        <fullName evidence="2">Hydrolase_4 domain-containing protein</fullName>
    </submittedName>
</protein>
<accession>A0AC35U7Z0</accession>
<dbReference type="WBParaSite" id="RSKR_0000903633.1">
    <property type="protein sequence ID" value="RSKR_0000903633.1"/>
    <property type="gene ID" value="RSKR_0000903633"/>
</dbReference>